<protein>
    <submittedName>
        <fullName evidence="2">Uncharacterized protein</fullName>
    </submittedName>
</protein>
<gene>
    <name evidence="2" type="ORF">BO80DRAFT_193215</name>
</gene>
<dbReference type="Proteomes" id="UP000249402">
    <property type="component" value="Unassembled WGS sequence"/>
</dbReference>
<dbReference type="AlphaFoldDB" id="A0A395GPZ5"/>
<feature type="region of interest" description="Disordered" evidence="1">
    <location>
        <begin position="1"/>
        <end position="45"/>
    </location>
</feature>
<name>A0A395GPZ5_9EURO</name>
<keyword evidence="3" id="KW-1185">Reference proteome</keyword>
<dbReference type="VEuPathDB" id="FungiDB:BO80DRAFT_193215"/>
<organism evidence="2 3">
    <name type="scientific">Aspergillus ibericus CBS 121593</name>
    <dbReference type="NCBI Taxonomy" id="1448316"/>
    <lineage>
        <taxon>Eukaryota</taxon>
        <taxon>Fungi</taxon>
        <taxon>Dikarya</taxon>
        <taxon>Ascomycota</taxon>
        <taxon>Pezizomycotina</taxon>
        <taxon>Eurotiomycetes</taxon>
        <taxon>Eurotiomycetidae</taxon>
        <taxon>Eurotiales</taxon>
        <taxon>Aspergillaceae</taxon>
        <taxon>Aspergillus</taxon>
        <taxon>Aspergillus subgen. Circumdati</taxon>
    </lineage>
</organism>
<sequence length="201" mass="21828">MNGRGPYGHGRSEGHIARSPFRQFRNPDRVVSGQPANGRPCATYPSSFPVPPPALPSSGLSFHATQRRALSWSFPWAWPRDGASGKIGLARRHSSSLFPSGWGSRNGCTLANDAREEIFAFSKQVATADSMGGWGNLLAHGGVSGPFLRFSVRRHGRFLFPRKRGNSSTGDLDQHNGREEVPRNHTIAVRRSGGVDAQVLS</sequence>
<proteinExistence type="predicted"/>
<reference evidence="2 3" key="1">
    <citation type="submission" date="2018-02" db="EMBL/GenBank/DDBJ databases">
        <title>The genomes of Aspergillus section Nigri reveals drivers in fungal speciation.</title>
        <authorList>
            <consortium name="DOE Joint Genome Institute"/>
            <person name="Vesth T.C."/>
            <person name="Nybo J."/>
            <person name="Theobald S."/>
            <person name="Brandl J."/>
            <person name="Frisvad J.C."/>
            <person name="Nielsen K.F."/>
            <person name="Lyhne E.K."/>
            <person name="Kogle M.E."/>
            <person name="Kuo A."/>
            <person name="Riley R."/>
            <person name="Clum A."/>
            <person name="Nolan M."/>
            <person name="Lipzen A."/>
            <person name="Salamov A."/>
            <person name="Henrissat B."/>
            <person name="Wiebenga A."/>
            <person name="De vries R.P."/>
            <person name="Grigoriev I.V."/>
            <person name="Mortensen U.H."/>
            <person name="Andersen M.R."/>
            <person name="Baker S.E."/>
        </authorList>
    </citation>
    <scope>NUCLEOTIDE SEQUENCE [LARGE SCALE GENOMIC DNA]</scope>
    <source>
        <strain evidence="2 3">CBS 121593</strain>
    </source>
</reference>
<dbReference type="EMBL" id="KZ824463">
    <property type="protein sequence ID" value="RAK97444.1"/>
    <property type="molecule type" value="Genomic_DNA"/>
</dbReference>
<accession>A0A395GPZ5</accession>
<dbReference type="GeneID" id="37218995"/>
<evidence type="ECO:0000256" key="1">
    <source>
        <dbReference type="SAM" id="MobiDB-lite"/>
    </source>
</evidence>
<evidence type="ECO:0000313" key="2">
    <source>
        <dbReference type="EMBL" id="RAK97444.1"/>
    </source>
</evidence>
<evidence type="ECO:0000313" key="3">
    <source>
        <dbReference type="Proteomes" id="UP000249402"/>
    </source>
</evidence>
<dbReference type="RefSeq" id="XP_025571772.1">
    <property type="nucleotide sequence ID" value="XM_025714130.1"/>
</dbReference>